<feature type="region of interest" description="Disordered" evidence="1">
    <location>
        <begin position="150"/>
        <end position="172"/>
    </location>
</feature>
<dbReference type="Proteomes" id="UP000275401">
    <property type="component" value="Unassembled WGS sequence"/>
</dbReference>
<evidence type="ECO:0000256" key="1">
    <source>
        <dbReference type="SAM" id="MobiDB-lite"/>
    </source>
</evidence>
<keyword evidence="3" id="KW-1185">Reference proteome</keyword>
<reference evidence="2 3" key="1">
    <citation type="submission" date="2018-11" db="EMBL/GenBank/DDBJ databases">
        <title>The Potential of Streptomyces as Biocontrol Agents against the Tomato grey mould, Botrytis cinerea (Gray mold) Frontiers in Microbiology.</title>
        <authorList>
            <person name="Li D."/>
        </authorList>
    </citation>
    <scope>NUCLEOTIDE SEQUENCE [LARGE SCALE GENOMIC DNA]</scope>
    <source>
        <strain evidence="2 3">NEAU-LD23</strain>
    </source>
</reference>
<proteinExistence type="predicted"/>
<evidence type="ECO:0000313" key="2">
    <source>
        <dbReference type="EMBL" id="RNG33525.1"/>
    </source>
</evidence>
<gene>
    <name evidence="2" type="ORF">EEJ42_07420</name>
</gene>
<organism evidence="2 3">
    <name type="scientific">Streptomyces botrytidirepellens</name>
    <dbReference type="NCBI Taxonomy" id="2486417"/>
    <lineage>
        <taxon>Bacteria</taxon>
        <taxon>Bacillati</taxon>
        <taxon>Actinomycetota</taxon>
        <taxon>Actinomycetes</taxon>
        <taxon>Kitasatosporales</taxon>
        <taxon>Streptomycetaceae</taxon>
        <taxon>Streptomyces</taxon>
    </lineage>
</organism>
<comment type="caution">
    <text evidence="2">The sequence shown here is derived from an EMBL/GenBank/DDBJ whole genome shotgun (WGS) entry which is preliminary data.</text>
</comment>
<name>A0A3M8WYB7_9ACTN</name>
<dbReference type="EMBL" id="RIBZ01000094">
    <property type="protein sequence ID" value="RNG33525.1"/>
    <property type="molecule type" value="Genomic_DNA"/>
</dbReference>
<sequence length="223" mass="24029">MHAVGISTGAVLAQWLGLGVQRAEVRQTHRAPWTEHCLAYGSGNAQHVAVMLLGAGNALAPAAEEQGYTHPELWCCLSQFVSLGSKLAVEDLAARGFHVDGSRAVHDAGRLRRQAGIAAAIDEAAEVLFTHGQLTDEQASTLLMRHHAPGRLTPPVWTPPEGGDTSGQTPKVRPRAVRDLLARVPLATGIEQTFSRMHDTTRDLHSLAERLEHLEQPDDTETG</sequence>
<protein>
    <submittedName>
        <fullName evidence="2">Uncharacterized protein</fullName>
    </submittedName>
</protein>
<accession>A0A3M8WYB7</accession>
<dbReference type="AlphaFoldDB" id="A0A3M8WYB7"/>
<evidence type="ECO:0000313" key="3">
    <source>
        <dbReference type="Proteomes" id="UP000275401"/>
    </source>
</evidence>